<dbReference type="InterPro" id="IPR043129">
    <property type="entry name" value="ATPase_NBD"/>
</dbReference>
<comment type="similarity">
    <text evidence="2">Belongs to the FGGY kinase family.</text>
</comment>
<dbReference type="Gene3D" id="3.30.420.40">
    <property type="match status" value="1"/>
</dbReference>
<evidence type="ECO:0000256" key="8">
    <source>
        <dbReference type="ARBA" id="ARBA00022989"/>
    </source>
</evidence>
<dbReference type="GO" id="GO:0016020">
    <property type="term" value="C:membrane"/>
    <property type="evidence" value="ECO:0007669"/>
    <property type="project" value="UniProtKB-SubCell"/>
</dbReference>
<evidence type="ECO:0000256" key="6">
    <source>
        <dbReference type="ARBA" id="ARBA00022777"/>
    </source>
</evidence>
<dbReference type="EMBL" id="LBMM01005048">
    <property type="protein sequence ID" value="KMQ91862.1"/>
    <property type="molecule type" value="Genomic_DNA"/>
</dbReference>
<dbReference type="Proteomes" id="UP000036403">
    <property type="component" value="Unassembled WGS sequence"/>
</dbReference>
<evidence type="ECO:0000256" key="2">
    <source>
        <dbReference type="ARBA" id="ARBA00009156"/>
    </source>
</evidence>
<evidence type="ECO:0000256" key="7">
    <source>
        <dbReference type="ARBA" id="ARBA00022840"/>
    </source>
</evidence>
<name>A0A0J7KNH1_LASNI</name>
<dbReference type="SUPFAM" id="SSF81338">
    <property type="entry name" value="Aquaporin-like"/>
    <property type="match status" value="1"/>
</dbReference>
<evidence type="ECO:0000256" key="10">
    <source>
        <dbReference type="SAM" id="Phobius"/>
    </source>
</evidence>
<dbReference type="PANTHER" id="PTHR10196:SF69">
    <property type="entry name" value="GLYCEROL KINASE"/>
    <property type="match status" value="1"/>
</dbReference>
<dbReference type="PANTHER" id="PTHR10196">
    <property type="entry name" value="SUGAR KINASE"/>
    <property type="match status" value="1"/>
</dbReference>
<dbReference type="STRING" id="67767.A0A0J7KNH1"/>
<evidence type="ECO:0000256" key="1">
    <source>
        <dbReference type="ARBA" id="ARBA00004141"/>
    </source>
</evidence>
<feature type="domain" description="Carbohydrate kinase FGGY C-terminal" evidence="11">
    <location>
        <begin position="70"/>
        <end position="127"/>
    </location>
</feature>
<dbReference type="OrthoDB" id="5422795at2759"/>
<dbReference type="PaxDb" id="67767-A0A0J7KNH1"/>
<evidence type="ECO:0000259" key="11">
    <source>
        <dbReference type="Pfam" id="PF02782"/>
    </source>
</evidence>
<comment type="subcellular location">
    <subcellularLocation>
        <location evidence="1">Membrane</location>
        <topology evidence="1">Multi-pass membrane protein</topology>
    </subcellularLocation>
</comment>
<reference evidence="12 13" key="1">
    <citation type="submission" date="2015-04" db="EMBL/GenBank/DDBJ databases">
        <title>Lasius niger genome sequencing.</title>
        <authorList>
            <person name="Konorov E.A."/>
            <person name="Nikitin M.A."/>
            <person name="Kirill M.V."/>
            <person name="Chang P."/>
        </authorList>
    </citation>
    <scope>NUCLEOTIDE SEQUENCE [LARGE SCALE GENOMIC DNA]</scope>
    <source>
        <tissue evidence="12">Whole</tissue>
    </source>
</reference>
<evidence type="ECO:0000256" key="4">
    <source>
        <dbReference type="ARBA" id="ARBA00022692"/>
    </source>
</evidence>
<dbReference type="SUPFAM" id="SSF53067">
    <property type="entry name" value="Actin-like ATPase domain"/>
    <property type="match status" value="1"/>
</dbReference>
<keyword evidence="3" id="KW-0808">Transferase</keyword>
<dbReference type="AlphaFoldDB" id="A0A0J7KNH1"/>
<feature type="transmembrane region" description="Helical" evidence="10">
    <location>
        <begin position="6"/>
        <end position="28"/>
    </location>
</feature>
<dbReference type="Pfam" id="PF02782">
    <property type="entry name" value="FGGY_C"/>
    <property type="match status" value="1"/>
</dbReference>
<protein>
    <submittedName>
        <fullName evidence="12">Glycerol kinase</fullName>
    </submittedName>
</protein>
<keyword evidence="13" id="KW-1185">Reference proteome</keyword>
<comment type="caution">
    <text evidence="12">The sequence shown here is derived from an EMBL/GenBank/DDBJ whole genome shotgun (WGS) entry which is preliminary data.</text>
</comment>
<keyword evidence="9 10" id="KW-0472">Membrane</keyword>
<keyword evidence="4 10" id="KW-0812">Transmembrane</keyword>
<evidence type="ECO:0000313" key="12">
    <source>
        <dbReference type="EMBL" id="KMQ91862.1"/>
    </source>
</evidence>
<keyword evidence="7" id="KW-0067">ATP-binding</keyword>
<evidence type="ECO:0000256" key="3">
    <source>
        <dbReference type="ARBA" id="ARBA00022679"/>
    </source>
</evidence>
<evidence type="ECO:0000256" key="5">
    <source>
        <dbReference type="ARBA" id="ARBA00022741"/>
    </source>
</evidence>
<proteinExistence type="inferred from homology"/>
<dbReference type="InterPro" id="IPR018485">
    <property type="entry name" value="FGGY_C"/>
</dbReference>
<keyword evidence="5" id="KW-0547">Nucleotide-binding</keyword>
<dbReference type="Gene3D" id="1.20.1080.10">
    <property type="entry name" value="Glycerol uptake facilitator protein"/>
    <property type="match status" value="1"/>
</dbReference>
<dbReference type="InterPro" id="IPR023271">
    <property type="entry name" value="Aquaporin-like"/>
</dbReference>
<evidence type="ECO:0000313" key="13">
    <source>
        <dbReference type="Proteomes" id="UP000036403"/>
    </source>
</evidence>
<keyword evidence="8 10" id="KW-1133">Transmembrane helix</keyword>
<sequence>MSSIGQVITGIGVMVIGLGLGGPTGFAINPARDLGPRIMHTLMPIKNKAIGDQQASLFGQLCLNSGEIKTTYGTGCFIMMNIGTKPLLSNQGLLTTIAYQLINQEPVYAIEGSVFVAGAAVQFLRDQ</sequence>
<dbReference type="GO" id="GO:0004370">
    <property type="term" value="F:glycerol kinase activity"/>
    <property type="evidence" value="ECO:0007669"/>
    <property type="project" value="TreeGrafter"/>
</dbReference>
<dbReference type="GO" id="GO:0006071">
    <property type="term" value="P:glycerol metabolic process"/>
    <property type="evidence" value="ECO:0007669"/>
    <property type="project" value="TreeGrafter"/>
</dbReference>
<dbReference type="GO" id="GO:0005829">
    <property type="term" value="C:cytosol"/>
    <property type="evidence" value="ECO:0007669"/>
    <property type="project" value="TreeGrafter"/>
</dbReference>
<accession>A0A0J7KNH1</accession>
<gene>
    <name evidence="12" type="ORF">RF55_8224</name>
</gene>
<evidence type="ECO:0000256" key="9">
    <source>
        <dbReference type="ARBA" id="ARBA00023136"/>
    </source>
</evidence>
<keyword evidence="6 12" id="KW-0418">Kinase</keyword>
<organism evidence="12 13">
    <name type="scientific">Lasius niger</name>
    <name type="common">Black garden ant</name>
    <dbReference type="NCBI Taxonomy" id="67767"/>
    <lineage>
        <taxon>Eukaryota</taxon>
        <taxon>Metazoa</taxon>
        <taxon>Ecdysozoa</taxon>
        <taxon>Arthropoda</taxon>
        <taxon>Hexapoda</taxon>
        <taxon>Insecta</taxon>
        <taxon>Pterygota</taxon>
        <taxon>Neoptera</taxon>
        <taxon>Endopterygota</taxon>
        <taxon>Hymenoptera</taxon>
        <taxon>Apocrita</taxon>
        <taxon>Aculeata</taxon>
        <taxon>Formicoidea</taxon>
        <taxon>Formicidae</taxon>
        <taxon>Formicinae</taxon>
        <taxon>Lasius</taxon>
        <taxon>Lasius</taxon>
    </lineage>
</organism>